<organism evidence="2 3">
    <name type="scientific">Stylosanthes scabra</name>
    <dbReference type="NCBI Taxonomy" id="79078"/>
    <lineage>
        <taxon>Eukaryota</taxon>
        <taxon>Viridiplantae</taxon>
        <taxon>Streptophyta</taxon>
        <taxon>Embryophyta</taxon>
        <taxon>Tracheophyta</taxon>
        <taxon>Spermatophyta</taxon>
        <taxon>Magnoliopsida</taxon>
        <taxon>eudicotyledons</taxon>
        <taxon>Gunneridae</taxon>
        <taxon>Pentapetalae</taxon>
        <taxon>rosids</taxon>
        <taxon>fabids</taxon>
        <taxon>Fabales</taxon>
        <taxon>Fabaceae</taxon>
        <taxon>Papilionoideae</taxon>
        <taxon>50 kb inversion clade</taxon>
        <taxon>dalbergioids sensu lato</taxon>
        <taxon>Dalbergieae</taxon>
        <taxon>Pterocarpus clade</taxon>
        <taxon>Stylosanthes</taxon>
    </lineage>
</organism>
<evidence type="ECO:0000313" key="2">
    <source>
        <dbReference type="EMBL" id="MED6194956.1"/>
    </source>
</evidence>
<name>A0ABU6XA50_9FABA</name>
<comment type="caution">
    <text evidence="2">The sequence shown here is derived from an EMBL/GenBank/DDBJ whole genome shotgun (WGS) entry which is preliminary data.</text>
</comment>
<proteinExistence type="predicted"/>
<keyword evidence="3" id="KW-1185">Reference proteome</keyword>
<sequence length="111" mass="11698">MGPSKTRGGWSEDTIMVGATINVDYRKTTQTPTANSTASRGKGLAAMSHGHMNRSLKGQVMSGLGDPMGTPSVLSRSSQSGGSYSKIALRSVEDMKRSGKMKRGPTEPRPA</sequence>
<evidence type="ECO:0000256" key="1">
    <source>
        <dbReference type="SAM" id="MobiDB-lite"/>
    </source>
</evidence>
<dbReference type="Proteomes" id="UP001341840">
    <property type="component" value="Unassembled WGS sequence"/>
</dbReference>
<reference evidence="2 3" key="1">
    <citation type="journal article" date="2023" name="Plants (Basel)">
        <title>Bridging the Gap: Combining Genomics and Transcriptomics Approaches to Understand Stylosanthes scabra, an Orphan Legume from the Brazilian Caatinga.</title>
        <authorList>
            <person name="Ferreira-Neto J.R.C."/>
            <person name="da Silva M.D."/>
            <person name="Binneck E."/>
            <person name="de Melo N.F."/>
            <person name="da Silva R.H."/>
            <person name="de Melo A.L.T.M."/>
            <person name="Pandolfi V."/>
            <person name="Bustamante F.O."/>
            <person name="Brasileiro-Vidal A.C."/>
            <person name="Benko-Iseppon A.M."/>
        </authorList>
    </citation>
    <scope>NUCLEOTIDE SEQUENCE [LARGE SCALE GENOMIC DNA]</scope>
    <source>
        <tissue evidence="2">Leaves</tissue>
    </source>
</reference>
<protein>
    <submittedName>
        <fullName evidence="2">Uncharacterized protein</fullName>
    </submittedName>
</protein>
<gene>
    <name evidence="2" type="ORF">PIB30_033481</name>
</gene>
<feature type="region of interest" description="Disordered" evidence="1">
    <location>
        <begin position="57"/>
        <end position="111"/>
    </location>
</feature>
<evidence type="ECO:0000313" key="3">
    <source>
        <dbReference type="Proteomes" id="UP001341840"/>
    </source>
</evidence>
<accession>A0ABU6XA50</accession>
<dbReference type="EMBL" id="JASCZI010211600">
    <property type="protein sequence ID" value="MED6194956.1"/>
    <property type="molecule type" value="Genomic_DNA"/>
</dbReference>
<feature type="compositionally biased region" description="Low complexity" evidence="1">
    <location>
        <begin position="72"/>
        <end position="85"/>
    </location>
</feature>